<keyword evidence="5" id="KW-0472">Membrane</keyword>
<dbReference type="PANTHER" id="PTHR11863">
    <property type="entry name" value="STEROL DESATURASE"/>
    <property type="match status" value="1"/>
</dbReference>
<accession>A0A9D4ZHG3</accession>
<dbReference type="GO" id="GO:0005506">
    <property type="term" value="F:iron ion binding"/>
    <property type="evidence" value="ECO:0007669"/>
    <property type="project" value="InterPro"/>
</dbReference>
<evidence type="ECO:0000256" key="2">
    <source>
        <dbReference type="ARBA" id="ARBA00009324"/>
    </source>
</evidence>
<dbReference type="Proteomes" id="UP000886520">
    <property type="component" value="Chromosome 12"/>
</dbReference>
<sequence>MAANTPPLAAWPWQWAETYKYLLYFPLGVQVINKYYHGESILNDTFFHILLLSLLRCGVYQMWHIVSRSHFFFRTRRIQREQVEFEQVDREFDWDNHVILQALIAAISAQVWAPGFVRGLPLFNLKGAPLLMLLHVGPAELLYYCFHRAFHSNKYLNREYHYLHHLSTRPEPSTAGTATFLEHLLLTVVMALPLGGAIASGHASVGLLYAYVLGFDFIRYMIHSNVEVMPLWPFEQLPLLRYLLITPSYHSLHHMQEYGNYCLYVPFYDYLGGTLNPSSFKLHEEMRRIGKEVLVPDSVFVPHGVDLVSALHIGLLGRTYASNPRDGVRWDAQLWTPFVFIGLWISWFWGKAYTVAEYSLHGVIQQTWTVPFIGFQYFLPNAFVKINKTLEETILEADRMGVKVITLGALNKNEAMNGGGLLFVKKLKNLKVRVCHGNTLTTAVILHELPENVSEVFLTGSTSKIGKAIALYLCRKHVRVLMLTASQERFDAVVNEAPKDCQQYLVRATKYQAGQNCKTWIIGKWAGLAAQKLAPPGTRFHQFTLPPILHFRRDCFYNDSVGIRLPEKLVHGVNSCEHTMPRHVVYACHAGGLVHALEGWEHHEVGPVDVDRLDVVWEAAMRHGLAQV</sequence>
<dbReference type="InterPro" id="IPR006694">
    <property type="entry name" value="Fatty_acid_hydroxylase"/>
</dbReference>
<comment type="similarity">
    <text evidence="2">Belongs to the sterol desaturase family.</text>
</comment>
<dbReference type="EMBL" id="JABFUD020000012">
    <property type="protein sequence ID" value="KAI5072761.1"/>
    <property type="molecule type" value="Genomic_DNA"/>
</dbReference>
<evidence type="ECO:0000259" key="6">
    <source>
        <dbReference type="Pfam" id="PF04116"/>
    </source>
</evidence>
<dbReference type="SUPFAM" id="SSF51735">
    <property type="entry name" value="NAD(P)-binding Rossmann-fold domains"/>
    <property type="match status" value="1"/>
</dbReference>
<dbReference type="InterPro" id="IPR021940">
    <property type="entry name" value="CER1-like_C"/>
</dbReference>
<evidence type="ECO:0000259" key="7">
    <source>
        <dbReference type="Pfam" id="PF12076"/>
    </source>
</evidence>
<comment type="caution">
    <text evidence="9">The sequence shown here is derived from an EMBL/GenBank/DDBJ whole genome shotgun (WGS) entry which is preliminary data.</text>
</comment>
<feature type="domain" description="Very-long-chain aldehyde decarbonylase CER1-like C-terminal" evidence="7">
    <location>
        <begin position="456"/>
        <end position="625"/>
    </location>
</feature>
<gene>
    <name evidence="8" type="ORF">GOP47_0012867</name>
    <name evidence="9" type="ORF">GOP47_0013122</name>
</gene>
<reference evidence="9" key="1">
    <citation type="submission" date="2021-01" db="EMBL/GenBank/DDBJ databases">
        <title>Adiantum capillus-veneris genome.</title>
        <authorList>
            <person name="Fang Y."/>
            <person name="Liao Q."/>
        </authorList>
    </citation>
    <scope>NUCLEOTIDE SEQUENCE</scope>
    <source>
        <strain evidence="9">H3</strain>
        <tissue evidence="9">Leaf</tissue>
    </source>
</reference>
<name>A0A9D4ZHG3_ADICA</name>
<evidence type="ECO:0000256" key="1">
    <source>
        <dbReference type="ARBA" id="ARBA00004141"/>
    </source>
</evidence>
<dbReference type="InterPro" id="IPR050307">
    <property type="entry name" value="Sterol_Desaturase_Related"/>
</dbReference>
<evidence type="ECO:0000256" key="5">
    <source>
        <dbReference type="ARBA" id="ARBA00023136"/>
    </source>
</evidence>
<dbReference type="EMBL" id="JABFUD020000012">
    <property type="protein sequence ID" value="KAI5073016.1"/>
    <property type="molecule type" value="Genomic_DNA"/>
</dbReference>
<dbReference type="GO" id="GO:0008610">
    <property type="term" value="P:lipid biosynthetic process"/>
    <property type="evidence" value="ECO:0007669"/>
    <property type="project" value="InterPro"/>
</dbReference>
<proteinExistence type="inferred from homology"/>
<dbReference type="OrthoDB" id="408954at2759"/>
<keyword evidence="10" id="KW-1185">Reference proteome</keyword>
<dbReference type="Pfam" id="PF04116">
    <property type="entry name" value="FA_hydroxylase"/>
    <property type="match status" value="1"/>
</dbReference>
<protein>
    <submittedName>
        <fullName evidence="9">Uncharacterized protein</fullName>
    </submittedName>
</protein>
<feature type="domain" description="Fatty acid hydroxylase" evidence="6">
    <location>
        <begin position="133"/>
        <end position="274"/>
    </location>
</feature>
<evidence type="ECO:0000256" key="3">
    <source>
        <dbReference type="ARBA" id="ARBA00022692"/>
    </source>
</evidence>
<dbReference type="GO" id="GO:0016491">
    <property type="term" value="F:oxidoreductase activity"/>
    <property type="evidence" value="ECO:0007669"/>
    <property type="project" value="InterPro"/>
</dbReference>
<dbReference type="AlphaFoldDB" id="A0A9D4ZHG3"/>
<comment type="subcellular location">
    <subcellularLocation>
        <location evidence="1">Membrane</location>
        <topology evidence="1">Multi-pass membrane protein</topology>
    </subcellularLocation>
</comment>
<keyword evidence="4" id="KW-1133">Transmembrane helix</keyword>
<dbReference type="GO" id="GO:0016020">
    <property type="term" value="C:membrane"/>
    <property type="evidence" value="ECO:0007669"/>
    <property type="project" value="UniProtKB-SubCell"/>
</dbReference>
<evidence type="ECO:0000256" key="4">
    <source>
        <dbReference type="ARBA" id="ARBA00022989"/>
    </source>
</evidence>
<dbReference type="InterPro" id="IPR036291">
    <property type="entry name" value="NAD(P)-bd_dom_sf"/>
</dbReference>
<keyword evidence="3" id="KW-0812">Transmembrane</keyword>
<organism evidence="9 10">
    <name type="scientific">Adiantum capillus-veneris</name>
    <name type="common">Maidenhair fern</name>
    <dbReference type="NCBI Taxonomy" id="13818"/>
    <lineage>
        <taxon>Eukaryota</taxon>
        <taxon>Viridiplantae</taxon>
        <taxon>Streptophyta</taxon>
        <taxon>Embryophyta</taxon>
        <taxon>Tracheophyta</taxon>
        <taxon>Polypodiopsida</taxon>
        <taxon>Polypodiidae</taxon>
        <taxon>Polypodiales</taxon>
        <taxon>Pteridineae</taxon>
        <taxon>Pteridaceae</taxon>
        <taxon>Vittarioideae</taxon>
        <taxon>Adiantum</taxon>
    </lineage>
</organism>
<evidence type="ECO:0000313" key="9">
    <source>
        <dbReference type="EMBL" id="KAI5073016.1"/>
    </source>
</evidence>
<evidence type="ECO:0000313" key="8">
    <source>
        <dbReference type="EMBL" id="KAI5072761.1"/>
    </source>
</evidence>
<dbReference type="Pfam" id="PF12076">
    <property type="entry name" value="CER1-like_C"/>
    <property type="match status" value="1"/>
</dbReference>
<evidence type="ECO:0000313" key="10">
    <source>
        <dbReference type="Proteomes" id="UP000886520"/>
    </source>
</evidence>